<keyword evidence="4" id="KW-0418">Kinase</keyword>
<keyword evidence="1 2" id="KW-0129">CBS domain</keyword>
<feature type="domain" description="CBS" evidence="3">
    <location>
        <begin position="7"/>
        <end position="70"/>
    </location>
</feature>
<organism evidence="4 5">
    <name type="scientific">Alkalilimnicola ehrlichii</name>
    <dbReference type="NCBI Taxonomy" id="351052"/>
    <lineage>
        <taxon>Bacteria</taxon>
        <taxon>Pseudomonadati</taxon>
        <taxon>Pseudomonadota</taxon>
        <taxon>Gammaproteobacteria</taxon>
        <taxon>Chromatiales</taxon>
        <taxon>Ectothiorhodospiraceae</taxon>
        <taxon>Alkalilimnicola</taxon>
    </lineage>
</organism>
<dbReference type="PROSITE" id="PS51371">
    <property type="entry name" value="CBS"/>
    <property type="match status" value="2"/>
</dbReference>
<dbReference type="PANTHER" id="PTHR43080:SF2">
    <property type="entry name" value="CBS DOMAIN-CONTAINING PROTEIN"/>
    <property type="match status" value="1"/>
</dbReference>
<reference evidence="5" key="1">
    <citation type="submission" date="2017-05" db="EMBL/GenBank/DDBJ databases">
        <authorList>
            <person name="Sharma S."/>
            <person name="Sidhu C."/>
            <person name="Pinnaka A.K."/>
        </authorList>
    </citation>
    <scope>NUCLEOTIDE SEQUENCE [LARGE SCALE GENOMIC DNA]</scope>
    <source>
        <strain evidence="5">AK93</strain>
    </source>
</reference>
<keyword evidence="4" id="KW-0808">Transferase</keyword>
<dbReference type="AlphaFoldDB" id="A0A3E0WZU9"/>
<dbReference type="SMART" id="SM00116">
    <property type="entry name" value="CBS"/>
    <property type="match status" value="2"/>
</dbReference>
<dbReference type="GO" id="GO:0016301">
    <property type="term" value="F:kinase activity"/>
    <property type="evidence" value="ECO:0007669"/>
    <property type="project" value="UniProtKB-KW"/>
</dbReference>
<proteinExistence type="predicted"/>
<dbReference type="Proteomes" id="UP000256763">
    <property type="component" value="Unassembled WGS sequence"/>
</dbReference>
<keyword evidence="5" id="KW-1185">Reference proteome</keyword>
<dbReference type="PANTHER" id="PTHR43080">
    <property type="entry name" value="CBS DOMAIN-CONTAINING PROTEIN CBSX3, MITOCHONDRIAL"/>
    <property type="match status" value="1"/>
</dbReference>
<dbReference type="OrthoDB" id="9794094at2"/>
<dbReference type="Pfam" id="PF00571">
    <property type="entry name" value="CBS"/>
    <property type="match status" value="2"/>
</dbReference>
<evidence type="ECO:0000256" key="1">
    <source>
        <dbReference type="ARBA" id="ARBA00023122"/>
    </source>
</evidence>
<name>A0A3E0WZU9_9GAMM</name>
<dbReference type="InterPro" id="IPR046342">
    <property type="entry name" value="CBS_dom_sf"/>
</dbReference>
<accession>A0A3E0WZU9</accession>
<evidence type="ECO:0000256" key="2">
    <source>
        <dbReference type="PROSITE-ProRule" id="PRU00703"/>
    </source>
</evidence>
<sequence>MAVSELCNREVVIVRAEESVQTVAELMRGYHVGDVVVVKQIDGKQVPVGMVTDRDVVIEVMAVNVDPLQITAGDLMSTDLVTVDEREDLPDATAKMRRSGVRRVVVVDSEGALVGILTVDDILEILAEELNDLSQILYRQVEREEAFRTSP</sequence>
<dbReference type="SUPFAM" id="SSF54631">
    <property type="entry name" value="CBS-domain pair"/>
    <property type="match status" value="1"/>
</dbReference>
<dbReference type="InterPro" id="IPR051257">
    <property type="entry name" value="Diverse_CBS-Domain"/>
</dbReference>
<comment type="caution">
    <text evidence="4">The sequence shown here is derived from an EMBL/GenBank/DDBJ whole genome shotgun (WGS) entry which is preliminary data.</text>
</comment>
<dbReference type="InterPro" id="IPR000644">
    <property type="entry name" value="CBS_dom"/>
</dbReference>
<evidence type="ECO:0000313" key="5">
    <source>
        <dbReference type="Proteomes" id="UP000256763"/>
    </source>
</evidence>
<gene>
    <name evidence="4" type="ORF">CAL65_04590</name>
</gene>
<dbReference type="EMBL" id="NFZW01000003">
    <property type="protein sequence ID" value="RFA38617.1"/>
    <property type="molecule type" value="Genomic_DNA"/>
</dbReference>
<evidence type="ECO:0000259" key="3">
    <source>
        <dbReference type="PROSITE" id="PS51371"/>
    </source>
</evidence>
<evidence type="ECO:0000313" key="4">
    <source>
        <dbReference type="EMBL" id="RFA38617.1"/>
    </source>
</evidence>
<dbReference type="Gene3D" id="3.10.580.10">
    <property type="entry name" value="CBS-domain"/>
    <property type="match status" value="1"/>
</dbReference>
<feature type="domain" description="CBS" evidence="3">
    <location>
        <begin position="76"/>
        <end position="133"/>
    </location>
</feature>
<dbReference type="RefSeq" id="WP_116302344.1">
    <property type="nucleotide sequence ID" value="NZ_NFZV01000010.1"/>
</dbReference>
<protein>
    <submittedName>
        <fullName evidence="4">Histidine kinase</fullName>
    </submittedName>
</protein>